<gene>
    <name evidence="8" type="ORF">Nepgr_021944</name>
</gene>
<evidence type="ECO:0000256" key="4">
    <source>
        <dbReference type="ARBA" id="ARBA00022989"/>
    </source>
</evidence>
<evidence type="ECO:0000256" key="3">
    <source>
        <dbReference type="ARBA" id="ARBA00022692"/>
    </source>
</evidence>
<dbReference type="PANTHER" id="PTHR45755">
    <property type="match status" value="1"/>
</dbReference>
<keyword evidence="3 6" id="KW-0812">Transmembrane</keyword>
<feature type="transmembrane region" description="Helical" evidence="6">
    <location>
        <begin position="220"/>
        <end position="242"/>
    </location>
</feature>
<feature type="transmembrane region" description="Helical" evidence="6">
    <location>
        <begin position="121"/>
        <end position="145"/>
    </location>
</feature>
<feature type="transmembrane region" description="Helical" evidence="6">
    <location>
        <begin position="291"/>
        <end position="311"/>
    </location>
</feature>
<dbReference type="Proteomes" id="UP001279734">
    <property type="component" value="Unassembled WGS sequence"/>
</dbReference>
<keyword evidence="5 6" id="KW-0472">Membrane</keyword>
<dbReference type="EMBL" id="BSYO01000021">
    <property type="protein sequence ID" value="GMH20103.1"/>
    <property type="molecule type" value="Genomic_DNA"/>
</dbReference>
<evidence type="ECO:0000256" key="6">
    <source>
        <dbReference type="SAM" id="Phobius"/>
    </source>
</evidence>
<sequence length="400" mass="44470">MKSTSINYRPLQNDIIQSENGEFGFAGNDRRFPVSRQSSFHKSIDPRTPNTVISSNYYSCKPTFSRSASSIDISPAVYPVSENDSLWRDDSGKSPENLSTVGLVLWVFRVIRCGNRHIKRLFVLISLNVAYSTAELLIGLLSGRVGLVSDAFHLTFGCGLLTFSLFAMATSRKKPDRIYTYGYKRLEVLSAFTNALFLLFMSFSIAVEALHAFIQDESEHKHYLIVSAVTNLLVNLVGVWFFRNYARVNLVYRNAEDMNYHSVCLHVLADSIRSSGLILASWFLSLGIQNAEVLCLGLVSVTVFMLVMPLFKATGGILLQMAPPSIPSSAVNKCCRQITAFEDVSEVSEAHFWELVPGHIVGSLSLQVKAGMQEQPVLQCVHGLYHDLGVQDLTVQIDHA</sequence>
<comment type="caution">
    <text evidence="8">The sequence shown here is derived from an EMBL/GenBank/DDBJ whole genome shotgun (WGS) entry which is preliminary data.</text>
</comment>
<dbReference type="InterPro" id="IPR045316">
    <property type="entry name" value="Msc2-like"/>
</dbReference>
<feature type="transmembrane region" description="Helical" evidence="6">
    <location>
        <begin position="191"/>
        <end position="214"/>
    </location>
</feature>
<reference evidence="8" key="1">
    <citation type="submission" date="2023-05" db="EMBL/GenBank/DDBJ databases">
        <title>Nepenthes gracilis genome sequencing.</title>
        <authorList>
            <person name="Fukushima K."/>
        </authorList>
    </citation>
    <scope>NUCLEOTIDE SEQUENCE</scope>
    <source>
        <strain evidence="8">SING2019-196</strain>
    </source>
</reference>
<evidence type="ECO:0000256" key="2">
    <source>
        <dbReference type="ARBA" id="ARBA00022448"/>
    </source>
</evidence>
<dbReference type="SUPFAM" id="SSF161111">
    <property type="entry name" value="Cation efflux protein transmembrane domain-like"/>
    <property type="match status" value="1"/>
</dbReference>
<dbReference type="GO" id="GO:0005794">
    <property type="term" value="C:Golgi apparatus"/>
    <property type="evidence" value="ECO:0007669"/>
    <property type="project" value="TreeGrafter"/>
</dbReference>
<dbReference type="GO" id="GO:0016020">
    <property type="term" value="C:membrane"/>
    <property type="evidence" value="ECO:0007669"/>
    <property type="project" value="UniProtKB-SubCell"/>
</dbReference>
<keyword evidence="9" id="KW-1185">Reference proteome</keyword>
<evidence type="ECO:0000259" key="7">
    <source>
        <dbReference type="Pfam" id="PF01545"/>
    </source>
</evidence>
<dbReference type="GO" id="GO:0005385">
    <property type="term" value="F:zinc ion transmembrane transporter activity"/>
    <property type="evidence" value="ECO:0007669"/>
    <property type="project" value="InterPro"/>
</dbReference>
<feature type="domain" description="Cation efflux protein transmembrane" evidence="7">
    <location>
        <begin position="121"/>
        <end position="319"/>
    </location>
</feature>
<organism evidence="8 9">
    <name type="scientific">Nepenthes gracilis</name>
    <name type="common">Slender pitcher plant</name>
    <dbReference type="NCBI Taxonomy" id="150966"/>
    <lineage>
        <taxon>Eukaryota</taxon>
        <taxon>Viridiplantae</taxon>
        <taxon>Streptophyta</taxon>
        <taxon>Embryophyta</taxon>
        <taxon>Tracheophyta</taxon>
        <taxon>Spermatophyta</taxon>
        <taxon>Magnoliopsida</taxon>
        <taxon>eudicotyledons</taxon>
        <taxon>Gunneridae</taxon>
        <taxon>Pentapetalae</taxon>
        <taxon>Caryophyllales</taxon>
        <taxon>Nepenthaceae</taxon>
        <taxon>Nepenthes</taxon>
    </lineage>
</organism>
<keyword evidence="4 6" id="KW-1133">Transmembrane helix</keyword>
<dbReference type="AlphaFoldDB" id="A0AAD3SXP3"/>
<proteinExistence type="predicted"/>
<dbReference type="InterPro" id="IPR027469">
    <property type="entry name" value="Cation_efflux_TMD_sf"/>
</dbReference>
<dbReference type="Gene3D" id="1.20.1510.10">
    <property type="entry name" value="Cation efflux protein transmembrane domain"/>
    <property type="match status" value="1"/>
</dbReference>
<name>A0AAD3SXP3_NEPGR</name>
<dbReference type="InterPro" id="IPR002524">
    <property type="entry name" value="Cation_efflux"/>
</dbReference>
<feature type="transmembrane region" description="Helical" evidence="6">
    <location>
        <begin position="151"/>
        <end position="170"/>
    </location>
</feature>
<evidence type="ECO:0000256" key="5">
    <source>
        <dbReference type="ARBA" id="ARBA00023136"/>
    </source>
</evidence>
<evidence type="ECO:0000313" key="8">
    <source>
        <dbReference type="EMBL" id="GMH20103.1"/>
    </source>
</evidence>
<evidence type="ECO:0000256" key="1">
    <source>
        <dbReference type="ARBA" id="ARBA00004141"/>
    </source>
</evidence>
<keyword evidence="2" id="KW-0813">Transport</keyword>
<dbReference type="PANTHER" id="PTHR45755:SF3">
    <property type="entry name" value="METAL TOLERANCE PROTEIN C2"/>
    <property type="match status" value="1"/>
</dbReference>
<protein>
    <recommendedName>
        <fullName evidence="7">Cation efflux protein transmembrane domain-containing protein</fullName>
    </recommendedName>
</protein>
<dbReference type="InterPro" id="IPR058533">
    <property type="entry name" value="Cation_efflux_TM"/>
</dbReference>
<accession>A0AAD3SXP3</accession>
<comment type="subcellular location">
    <subcellularLocation>
        <location evidence="1">Membrane</location>
        <topology evidence="1">Multi-pass membrane protein</topology>
    </subcellularLocation>
</comment>
<dbReference type="Pfam" id="PF01545">
    <property type="entry name" value="Cation_efflux"/>
    <property type="match status" value="1"/>
</dbReference>
<dbReference type="FunFam" id="1.20.1510.10:FF:000019">
    <property type="entry name" value="Metal tolerance protein C2"/>
    <property type="match status" value="1"/>
</dbReference>
<dbReference type="NCBIfam" id="TIGR01297">
    <property type="entry name" value="CDF"/>
    <property type="match status" value="1"/>
</dbReference>
<dbReference type="GO" id="GO:0006882">
    <property type="term" value="P:intracellular zinc ion homeostasis"/>
    <property type="evidence" value="ECO:0007669"/>
    <property type="project" value="InterPro"/>
</dbReference>
<evidence type="ECO:0000313" key="9">
    <source>
        <dbReference type="Proteomes" id="UP001279734"/>
    </source>
</evidence>